<protein>
    <recommendedName>
        <fullName evidence="4">Peptidoglycan-binding protein LysM</fullName>
    </recommendedName>
</protein>
<accession>A0ABS8PUX5</accession>
<feature type="signal peptide" evidence="1">
    <location>
        <begin position="1"/>
        <end position="24"/>
    </location>
</feature>
<evidence type="ECO:0000313" key="2">
    <source>
        <dbReference type="EMBL" id="MCD2424088.1"/>
    </source>
</evidence>
<evidence type="ECO:0000256" key="1">
    <source>
        <dbReference type="SAM" id="SignalP"/>
    </source>
</evidence>
<proteinExistence type="predicted"/>
<evidence type="ECO:0008006" key="4">
    <source>
        <dbReference type="Google" id="ProtNLM"/>
    </source>
</evidence>
<sequence>MHKTTKNKIVLAAFAVCMISTAQAQLRTVAVNVDLRDVTGVSPVAPTGAAEVNFVYQTPTDYNSEKTVAITDQFRVTSTKAYDIKVHGTGDFTAGGGATLPLSILRLAARTTGAASFPADITPTESDLTLISGTATLDQGFDVQYKIPQNATLLTATKTLYTTNIVYTATAQ</sequence>
<dbReference type="EMBL" id="JAJNEC010000005">
    <property type="protein sequence ID" value="MCD2424088.1"/>
    <property type="molecule type" value="Genomic_DNA"/>
</dbReference>
<comment type="caution">
    <text evidence="2">The sequence shown here is derived from an EMBL/GenBank/DDBJ whole genome shotgun (WGS) entry which is preliminary data.</text>
</comment>
<reference evidence="2 3" key="1">
    <citation type="submission" date="2021-11" db="EMBL/GenBank/DDBJ databases">
        <title>Genomic of Niabella pedocola.</title>
        <authorList>
            <person name="Wu T."/>
        </authorList>
    </citation>
    <scope>NUCLEOTIDE SEQUENCE [LARGE SCALE GENOMIC DNA]</scope>
    <source>
        <strain evidence="2 3">JCM 31011</strain>
    </source>
</reference>
<organism evidence="2 3">
    <name type="scientific">Niabella pedocola</name>
    <dbReference type="NCBI Taxonomy" id="1752077"/>
    <lineage>
        <taxon>Bacteria</taxon>
        <taxon>Pseudomonadati</taxon>
        <taxon>Bacteroidota</taxon>
        <taxon>Chitinophagia</taxon>
        <taxon>Chitinophagales</taxon>
        <taxon>Chitinophagaceae</taxon>
        <taxon>Niabella</taxon>
    </lineage>
</organism>
<keyword evidence="1" id="KW-0732">Signal</keyword>
<dbReference type="RefSeq" id="WP_231005343.1">
    <property type="nucleotide sequence ID" value="NZ_JAJNEC010000005.1"/>
</dbReference>
<keyword evidence="3" id="KW-1185">Reference proteome</keyword>
<gene>
    <name evidence="2" type="ORF">LQ567_15015</name>
</gene>
<name>A0ABS8PUX5_9BACT</name>
<evidence type="ECO:0000313" key="3">
    <source>
        <dbReference type="Proteomes" id="UP001199816"/>
    </source>
</evidence>
<dbReference type="Proteomes" id="UP001199816">
    <property type="component" value="Unassembled WGS sequence"/>
</dbReference>
<feature type="chain" id="PRO_5045601224" description="Peptidoglycan-binding protein LysM" evidence="1">
    <location>
        <begin position="25"/>
        <end position="172"/>
    </location>
</feature>